<evidence type="ECO:0000313" key="2">
    <source>
        <dbReference type="EMBL" id="VVD00139.1"/>
    </source>
</evidence>
<evidence type="ECO:0000313" key="3">
    <source>
        <dbReference type="Proteomes" id="UP000324832"/>
    </source>
</evidence>
<gene>
    <name evidence="2" type="ORF">LSINAPIS_LOCUS10836</name>
</gene>
<organism evidence="2 3">
    <name type="scientific">Leptidea sinapis</name>
    <dbReference type="NCBI Taxonomy" id="189913"/>
    <lineage>
        <taxon>Eukaryota</taxon>
        <taxon>Metazoa</taxon>
        <taxon>Ecdysozoa</taxon>
        <taxon>Arthropoda</taxon>
        <taxon>Hexapoda</taxon>
        <taxon>Insecta</taxon>
        <taxon>Pterygota</taxon>
        <taxon>Neoptera</taxon>
        <taxon>Endopterygota</taxon>
        <taxon>Lepidoptera</taxon>
        <taxon>Glossata</taxon>
        <taxon>Ditrysia</taxon>
        <taxon>Papilionoidea</taxon>
        <taxon>Pieridae</taxon>
        <taxon>Dismorphiinae</taxon>
        <taxon>Leptidea</taxon>
    </lineage>
</organism>
<dbReference type="Proteomes" id="UP000324832">
    <property type="component" value="Unassembled WGS sequence"/>
</dbReference>
<accession>A0A5E4QSK0</accession>
<proteinExistence type="predicted"/>
<dbReference type="AlphaFoldDB" id="A0A5E4QSK0"/>
<name>A0A5E4QSK0_9NEOP</name>
<keyword evidence="1" id="KW-0732">Signal</keyword>
<evidence type="ECO:0000256" key="1">
    <source>
        <dbReference type="SAM" id="SignalP"/>
    </source>
</evidence>
<dbReference type="EMBL" id="FZQP02004457">
    <property type="protein sequence ID" value="VVD00139.1"/>
    <property type="molecule type" value="Genomic_DNA"/>
</dbReference>
<feature type="signal peptide" evidence="1">
    <location>
        <begin position="1"/>
        <end position="19"/>
    </location>
</feature>
<protein>
    <submittedName>
        <fullName evidence="2">Uncharacterized protein</fullName>
    </submittedName>
</protein>
<sequence>MLNTLEYVAFLAILLSCYADVAISVASPSSFSSYGSRAPTENHSSSHANQHPYGHHPIVCGPNEVIDGCANGGCGIFNCTQLGTGGICIDLIEGACRTGPVRR</sequence>
<keyword evidence="3" id="KW-1185">Reference proteome</keyword>
<reference evidence="2 3" key="1">
    <citation type="submission" date="2017-07" db="EMBL/GenBank/DDBJ databases">
        <authorList>
            <person name="Talla V."/>
            <person name="Backstrom N."/>
        </authorList>
    </citation>
    <scope>NUCLEOTIDE SEQUENCE [LARGE SCALE GENOMIC DNA]</scope>
</reference>
<feature type="chain" id="PRO_5023089407" evidence="1">
    <location>
        <begin position="20"/>
        <end position="103"/>
    </location>
</feature>